<evidence type="ECO:0000313" key="2">
    <source>
        <dbReference type="Proteomes" id="UP001054945"/>
    </source>
</evidence>
<reference evidence="1 2" key="1">
    <citation type="submission" date="2021-06" db="EMBL/GenBank/DDBJ databases">
        <title>Caerostris extrusa draft genome.</title>
        <authorList>
            <person name="Kono N."/>
            <person name="Arakawa K."/>
        </authorList>
    </citation>
    <scope>NUCLEOTIDE SEQUENCE [LARGE SCALE GENOMIC DNA]</scope>
</reference>
<gene>
    <name evidence="1" type="ORF">CEXT_84991</name>
</gene>
<evidence type="ECO:0000313" key="1">
    <source>
        <dbReference type="EMBL" id="GIY46096.1"/>
    </source>
</evidence>
<dbReference type="Proteomes" id="UP001054945">
    <property type="component" value="Unassembled WGS sequence"/>
</dbReference>
<protein>
    <submittedName>
        <fullName evidence="1">Uncharacterized protein</fullName>
    </submittedName>
</protein>
<keyword evidence="2" id="KW-1185">Reference proteome</keyword>
<organism evidence="1 2">
    <name type="scientific">Caerostris extrusa</name>
    <name type="common">Bark spider</name>
    <name type="synonym">Caerostris bankana</name>
    <dbReference type="NCBI Taxonomy" id="172846"/>
    <lineage>
        <taxon>Eukaryota</taxon>
        <taxon>Metazoa</taxon>
        <taxon>Ecdysozoa</taxon>
        <taxon>Arthropoda</taxon>
        <taxon>Chelicerata</taxon>
        <taxon>Arachnida</taxon>
        <taxon>Araneae</taxon>
        <taxon>Araneomorphae</taxon>
        <taxon>Entelegynae</taxon>
        <taxon>Araneoidea</taxon>
        <taxon>Araneidae</taxon>
        <taxon>Caerostris</taxon>
    </lineage>
</organism>
<dbReference type="AlphaFoldDB" id="A0AAV4TLV8"/>
<dbReference type="EMBL" id="BPLR01011365">
    <property type="protein sequence ID" value="GIY46096.1"/>
    <property type="molecule type" value="Genomic_DNA"/>
</dbReference>
<name>A0AAV4TLV8_CAEEX</name>
<sequence>MRLSHRRWRLICIHIVVERRTLRLANFLSLGKTPKEQESVWPFLPLKIPGDFKGREDQNLVEDTEEGIVITAFQKKRTSRFNS</sequence>
<proteinExistence type="predicted"/>
<accession>A0AAV4TLV8</accession>
<comment type="caution">
    <text evidence="1">The sequence shown here is derived from an EMBL/GenBank/DDBJ whole genome shotgun (WGS) entry which is preliminary data.</text>
</comment>